<dbReference type="SUPFAM" id="SSF55785">
    <property type="entry name" value="PYP-like sensor domain (PAS domain)"/>
    <property type="match status" value="2"/>
</dbReference>
<feature type="domain" description="PAC" evidence="7">
    <location>
        <begin position="214"/>
        <end position="267"/>
    </location>
</feature>
<evidence type="ECO:0000313" key="8">
    <source>
        <dbReference type="EMBL" id="SMP75616.1"/>
    </source>
</evidence>
<dbReference type="InterPro" id="IPR013655">
    <property type="entry name" value="PAS_fold_3"/>
</dbReference>
<dbReference type="Pfam" id="PF00072">
    <property type="entry name" value="Response_reg"/>
    <property type="match status" value="2"/>
</dbReference>
<dbReference type="PROSITE" id="PS50110">
    <property type="entry name" value="RESPONSE_REGULATORY"/>
    <property type="match status" value="2"/>
</dbReference>
<dbReference type="InterPro" id="IPR001789">
    <property type="entry name" value="Sig_transdc_resp-reg_receiver"/>
</dbReference>
<evidence type="ECO:0000256" key="1">
    <source>
        <dbReference type="ARBA" id="ARBA00000085"/>
    </source>
</evidence>
<reference evidence="8 9" key="1">
    <citation type="submission" date="2017-05" db="EMBL/GenBank/DDBJ databases">
        <authorList>
            <person name="Varghese N."/>
            <person name="Submissions S."/>
        </authorList>
    </citation>
    <scope>NUCLEOTIDE SEQUENCE [LARGE SCALE GENOMIC DNA]</scope>
    <source>
        <strain evidence="8 9">DSM 26001</strain>
    </source>
</reference>
<dbReference type="InterPro" id="IPR003661">
    <property type="entry name" value="HisK_dim/P_dom"/>
</dbReference>
<evidence type="ECO:0000256" key="2">
    <source>
        <dbReference type="ARBA" id="ARBA00012438"/>
    </source>
</evidence>
<comment type="catalytic activity">
    <reaction evidence="1">
        <text>ATP + protein L-histidine = ADP + protein N-phospho-L-histidine.</text>
        <dbReference type="EC" id="2.7.13.3"/>
    </reaction>
</comment>
<dbReference type="InterPro" id="IPR011006">
    <property type="entry name" value="CheY-like_superfamily"/>
</dbReference>
<dbReference type="SMART" id="SM00448">
    <property type="entry name" value="REC"/>
    <property type="match status" value="2"/>
</dbReference>
<proteinExistence type="predicted"/>
<comment type="caution">
    <text evidence="8">The sequence shown here is derived from an EMBL/GenBank/DDBJ whole genome shotgun (WGS) entry which is preliminary data.</text>
</comment>
<dbReference type="SUPFAM" id="SSF52172">
    <property type="entry name" value="CheY-like"/>
    <property type="match status" value="2"/>
</dbReference>
<dbReference type="InterPro" id="IPR000014">
    <property type="entry name" value="PAS"/>
</dbReference>
<dbReference type="PANTHER" id="PTHR43547:SF2">
    <property type="entry name" value="HYBRID SIGNAL TRANSDUCTION HISTIDINE KINASE C"/>
    <property type="match status" value="1"/>
</dbReference>
<dbReference type="SUPFAM" id="SSF55874">
    <property type="entry name" value="ATPase domain of HSP90 chaperone/DNA topoisomerase II/histidine kinase"/>
    <property type="match status" value="1"/>
</dbReference>
<gene>
    <name evidence="8" type="ORF">SAMN06295970_1232</name>
</gene>
<dbReference type="SMART" id="SM00387">
    <property type="entry name" value="HATPase_c"/>
    <property type="match status" value="1"/>
</dbReference>
<dbReference type="RefSeq" id="WP_283444629.1">
    <property type="nucleotide sequence ID" value="NZ_FXUL01000023.1"/>
</dbReference>
<dbReference type="Pfam" id="PF08448">
    <property type="entry name" value="PAS_4"/>
    <property type="match status" value="1"/>
</dbReference>
<dbReference type="Pfam" id="PF08447">
    <property type="entry name" value="PAS_3"/>
    <property type="match status" value="1"/>
</dbReference>
<evidence type="ECO:0000259" key="5">
    <source>
        <dbReference type="PROSITE" id="PS50109"/>
    </source>
</evidence>
<dbReference type="Pfam" id="PF02518">
    <property type="entry name" value="HATPase_c"/>
    <property type="match status" value="1"/>
</dbReference>
<feature type="modified residue" description="4-aspartylphosphate" evidence="4">
    <location>
        <position position="698"/>
    </location>
</feature>
<dbReference type="InterPro" id="IPR005467">
    <property type="entry name" value="His_kinase_dom"/>
</dbReference>
<feature type="domain" description="PAC" evidence="7">
    <location>
        <begin position="344"/>
        <end position="396"/>
    </location>
</feature>
<dbReference type="CDD" id="cd00156">
    <property type="entry name" value="REC"/>
    <property type="match status" value="1"/>
</dbReference>
<evidence type="ECO:0000259" key="7">
    <source>
        <dbReference type="PROSITE" id="PS50113"/>
    </source>
</evidence>
<dbReference type="InterPro" id="IPR004358">
    <property type="entry name" value="Sig_transdc_His_kin-like_C"/>
</dbReference>
<dbReference type="CDD" id="cd00082">
    <property type="entry name" value="HisKA"/>
    <property type="match status" value="1"/>
</dbReference>
<dbReference type="Gene3D" id="3.30.450.20">
    <property type="entry name" value="PAS domain"/>
    <property type="match status" value="2"/>
</dbReference>
<dbReference type="SMART" id="SM00086">
    <property type="entry name" value="PAC"/>
    <property type="match status" value="1"/>
</dbReference>
<evidence type="ECO:0000256" key="4">
    <source>
        <dbReference type="PROSITE-ProRule" id="PRU00169"/>
    </source>
</evidence>
<dbReference type="InterPro" id="IPR036890">
    <property type="entry name" value="HATPase_C_sf"/>
</dbReference>
<dbReference type="PRINTS" id="PR00344">
    <property type="entry name" value="BCTRLSENSOR"/>
</dbReference>
<dbReference type="PROSITE" id="PS50113">
    <property type="entry name" value="PAC"/>
    <property type="match status" value="2"/>
</dbReference>
<dbReference type="PROSITE" id="PS50109">
    <property type="entry name" value="HIS_KIN"/>
    <property type="match status" value="1"/>
</dbReference>
<dbReference type="SUPFAM" id="SSF47384">
    <property type="entry name" value="Homodimeric domain of signal transducing histidine kinase"/>
    <property type="match status" value="1"/>
</dbReference>
<dbReference type="EC" id="2.7.13.3" evidence="2"/>
<evidence type="ECO:0000259" key="6">
    <source>
        <dbReference type="PROSITE" id="PS50110"/>
    </source>
</evidence>
<dbReference type="CDD" id="cd00130">
    <property type="entry name" value="PAS"/>
    <property type="match status" value="1"/>
</dbReference>
<dbReference type="InterPro" id="IPR035965">
    <property type="entry name" value="PAS-like_dom_sf"/>
</dbReference>
<feature type="domain" description="Histidine kinase" evidence="5">
    <location>
        <begin position="407"/>
        <end position="625"/>
    </location>
</feature>
<dbReference type="InterPro" id="IPR013656">
    <property type="entry name" value="PAS_4"/>
</dbReference>
<keyword evidence="9" id="KW-1185">Reference proteome</keyword>
<accession>A0ABY1QQ13</accession>
<dbReference type="SMART" id="SM00091">
    <property type="entry name" value="PAS"/>
    <property type="match status" value="2"/>
</dbReference>
<dbReference type="InterPro" id="IPR036097">
    <property type="entry name" value="HisK_dim/P_sf"/>
</dbReference>
<dbReference type="InterPro" id="IPR003594">
    <property type="entry name" value="HATPase_dom"/>
</dbReference>
<feature type="modified residue" description="4-aspartylphosphate" evidence="4">
    <location>
        <position position="62"/>
    </location>
</feature>
<dbReference type="Gene3D" id="3.30.565.10">
    <property type="entry name" value="Histidine kinase-like ATPase, C-terminal domain"/>
    <property type="match status" value="1"/>
</dbReference>
<dbReference type="SMART" id="SM00388">
    <property type="entry name" value="HisKA"/>
    <property type="match status" value="1"/>
</dbReference>
<dbReference type="InterPro" id="IPR001610">
    <property type="entry name" value="PAC"/>
</dbReference>
<dbReference type="Gene3D" id="1.10.287.130">
    <property type="match status" value="1"/>
</dbReference>
<dbReference type="Gene3D" id="2.10.70.100">
    <property type="match status" value="1"/>
</dbReference>
<evidence type="ECO:0000256" key="3">
    <source>
        <dbReference type="ARBA" id="ARBA00022553"/>
    </source>
</evidence>
<dbReference type="Proteomes" id="UP001158049">
    <property type="component" value="Unassembled WGS sequence"/>
</dbReference>
<dbReference type="Gene3D" id="3.40.50.2300">
    <property type="match status" value="2"/>
</dbReference>
<organism evidence="8 9">
    <name type="scientific">Noviherbaspirillum suwonense</name>
    <dbReference type="NCBI Taxonomy" id="1224511"/>
    <lineage>
        <taxon>Bacteria</taxon>
        <taxon>Pseudomonadati</taxon>
        <taxon>Pseudomonadota</taxon>
        <taxon>Betaproteobacteria</taxon>
        <taxon>Burkholderiales</taxon>
        <taxon>Oxalobacteraceae</taxon>
        <taxon>Noviherbaspirillum</taxon>
    </lineage>
</organism>
<dbReference type="PANTHER" id="PTHR43547">
    <property type="entry name" value="TWO-COMPONENT HISTIDINE KINASE"/>
    <property type="match status" value="1"/>
</dbReference>
<protein>
    <recommendedName>
        <fullName evidence="2">histidine kinase</fullName>
        <ecNumber evidence="2">2.7.13.3</ecNumber>
    </recommendedName>
</protein>
<dbReference type="NCBIfam" id="TIGR00229">
    <property type="entry name" value="sensory_box"/>
    <property type="match status" value="1"/>
</dbReference>
<evidence type="ECO:0000313" key="9">
    <source>
        <dbReference type="Proteomes" id="UP001158049"/>
    </source>
</evidence>
<sequence length="781" mass="84916">MKKGLMHILIVDDNDDDRAEMRRLLLQGSDEHYAFTEAETGQAALAAIAAAAGRMPDCVLLDYYLQDMEAPEVLDALRGADNAALCPVVVLTAAAECSFGPLLLRAGAQDYLSKEHLTSPALTRVVANAVERWKMGREIMDRERELRMIADNTPDILSRFDRAYRHVFVNAAAERSSGHPAAYFIGKTSGELGAPAHLCQLWETAMEAAFTSGQPQSIEFSSGIGPARHDYAARLVPELGADGAVNYVLGVTHDITERRHAESLIKASAQRLEMALSAARSGVWEWDIPADTINWSPESYVLYGRDPALGRPAYADWRACLHPDDLAQTEQQIRKALTGETPDFCHEFRICHPRRGIRWLSKLGKVDFDAAGKPLRMFGINLDVTERKQMEKALLDEDRRKDEFLATLAHELRNPLAAISAGLDLLGLTQDDAAGAGRTRAMMQRQFGHMLRLVDDLLDISRIGSGKIELQLAPVTVQSVVEHALESSQGLIQQHGHQLDVRMPGEIIWVNGDLTRLAQVLANLLNNAAKYTPDGGSITLSVEAEGRQVAIRIADNGAGVPADMQERIFDLFAQVESTLDRARGGLGVGLSLARRLVDMHGGAIGCESGGPGQGSTFTARIDMVAAPPAGSATEVRDAPPIAAAAAEQRVLIVDDNIDAADALALLLRISGYQTMTAHDGHEGLQASRTFEPHVVFLDIGLPGMNGYDVARRLRADEQTRAAYLVALTGWGSEEDRQRSSDAGFDLHLTKPVELQTLARVLQQSVSSLHSTQEAATENRPG</sequence>
<dbReference type="Pfam" id="PF00512">
    <property type="entry name" value="HisKA"/>
    <property type="match status" value="1"/>
</dbReference>
<dbReference type="InterPro" id="IPR000700">
    <property type="entry name" value="PAS-assoc_C"/>
</dbReference>
<feature type="domain" description="Response regulatory" evidence="6">
    <location>
        <begin position="649"/>
        <end position="765"/>
    </location>
</feature>
<keyword evidence="3 4" id="KW-0597">Phosphoprotein</keyword>
<dbReference type="EMBL" id="FXUL01000023">
    <property type="protein sequence ID" value="SMP75616.1"/>
    <property type="molecule type" value="Genomic_DNA"/>
</dbReference>
<feature type="domain" description="Response regulatory" evidence="6">
    <location>
        <begin position="7"/>
        <end position="129"/>
    </location>
</feature>
<name>A0ABY1QQ13_9BURK</name>